<evidence type="ECO:0000313" key="1">
    <source>
        <dbReference type="EMBL" id="PNC56208.1"/>
    </source>
</evidence>
<dbReference type="InterPro" id="IPR013096">
    <property type="entry name" value="Cupin_2"/>
</dbReference>
<dbReference type="AlphaFoldDB" id="A0A2N8I596"/>
<dbReference type="EMBL" id="PJKN01000003">
    <property type="protein sequence ID" value="PNC56208.1"/>
    <property type="molecule type" value="Genomic_DNA"/>
</dbReference>
<dbReference type="PANTHER" id="PTHR40112">
    <property type="entry name" value="H2HPP ISOMERASE"/>
    <property type="match status" value="1"/>
</dbReference>
<dbReference type="CDD" id="cd02238">
    <property type="entry name" value="cupin_KdgF"/>
    <property type="match status" value="1"/>
</dbReference>
<name>A0A2N8I596_9BACT</name>
<reference evidence="1 2" key="1">
    <citation type="journal article" date="2017" name="BMC Genomics">
        <title>Genome sequencing of 39 Akkermansia muciniphila isolates reveals its population structure, genomic and functional diverisity, and global distribution in mammalian gut microbiotas.</title>
        <authorList>
            <person name="Guo X."/>
            <person name="Li S."/>
            <person name="Zhang J."/>
            <person name="Wu F."/>
            <person name="Li X."/>
            <person name="Wu D."/>
            <person name="Zhang M."/>
            <person name="Ou Z."/>
            <person name="Jie Z."/>
            <person name="Yan Q."/>
            <person name="Li P."/>
            <person name="Yi J."/>
            <person name="Peng Y."/>
        </authorList>
    </citation>
    <scope>NUCLEOTIDE SEQUENCE [LARGE SCALE GENOMIC DNA]</scope>
    <source>
        <strain evidence="1 2">GP43</strain>
    </source>
</reference>
<dbReference type="SUPFAM" id="SSF51182">
    <property type="entry name" value="RmlC-like cupins"/>
    <property type="match status" value="1"/>
</dbReference>
<dbReference type="InterPro" id="IPR052535">
    <property type="entry name" value="Bacilysin_H2HPP_isomerase"/>
</dbReference>
<comment type="caution">
    <text evidence="1">The sequence shown here is derived from an EMBL/GenBank/DDBJ whole genome shotgun (WGS) entry which is preliminary data.</text>
</comment>
<dbReference type="Pfam" id="PF07883">
    <property type="entry name" value="Cupin_2"/>
    <property type="match status" value="1"/>
</dbReference>
<dbReference type="RefSeq" id="WP_022198182.1">
    <property type="nucleotide sequence ID" value="NZ_AP021898.1"/>
</dbReference>
<dbReference type="GeneID" id="60880282"/>
<dbReference type="InterPro" id="IPR011051">
    <property type="entry name" value="RmlC_Cupin_sf"/>
</dbReference>
<dbReference type="PANTHER" id="PTHR40112:SF1">
    <property type="entry name" value="H2HPP ISOMERASE"/>
    <property type="match status" value="1"/>
</dbReference>
<evidence type="ECO:0000313" key="2">
    <source>
        <dbReference type="Proteomes" id="UP000235914"/>
    </source>
</evidence>
<dbReference type="Proteomes" id="UP000235914">
    <property type="component" value="Unassembled WGS sequence"/>
</dbReference>
<dbReference type="Gene3D" id="2.60.120.10">
    <property type="entry name" value="Jelly Rolls"/>
    <property type="match status" value="1"/>
</dbReference>
<sequence>MEIIKNNKVIVRKEDASKKVFKGVSLDSLAVGEKSMAAKMYYVKGNFASTHQHPHEQCGYVISGKYRLNMEMPEKNIEVLLHAGDSYAIPDNTPRSFEVMGSGEVVDVFTPPREDYL</sequence>
<proteinExistence type="predicted"/>
<dbReference type="InterPro" id="IPR014710">
    <property type="entry name" value="RmlC-like_jellyroll"/>
</dbReference>
<protein>
    <submittedName>
        <fullName evidence="1">Cupin domain-containing protein</fullName>
    </submittedName>
</protein>
<accession>A0A2N8I596</accession>
<organism evidence="1 2">
    <name type="scientific">Akkermansia muciniphila</name>
    <dbReference type="NCBI Taxonomy" id="239935"/>
    <lineage>
        <taxon>Bacteria</taxon>
        <taxon>Pseudomonadati</taxon>
        <taxon>Verrucomicrobiota</taxon>
        <taxon>Verrucomicrobiia</taxon>
        <taxon>Verrucomicrobiales</taxon>
        <taxon>Akkermansiaceae</taxon>
        <taxon>Akkermansia</taxon>
    </lineage>
</organism>
<gene>
    <name evidence="1" type="ORF">CXU09_06155</name>
</gene>